<evidence type="ECO:0000313" key="5">
    <source>
        <dbReference type="Proteomes" id="UP000002748"/>
    </source>
</evidence>
<sequence>MLSTPLRTVPRAHGPALARAFSASSSAGKKKDVLKVQFTPWPAKEKFKLKEAVRVLRALEIGAPTSRFDLELITKVPKQGHHLRGQVVLPLDPRKGVREEVLVVFAESDSLSERLAKEVPGVIVGQQELCEPILTGKLKPTRVFSTPGMLPTVTANLARFLGPKGIMPTVKRGTVGEGRKLVDLIGDSGSRIDWAANDLGIIRFGVAKMGWTNDAIEENIRAFVKTVEKATLGQGEIIDMTSRKKTNCEYARRQRAKRDAAEHG</sequence>
<dbReference type="InterPro" id="IPR023674">
    <property type="entry name" value="Ribosomal_uL1-like"/>
</dbReference>
<comment type="caution">
    <text evidence="4">The sequence shown here is derived from an EMBL/GenBank/DDBJ whole genome shotgun (WGS) entry which is preliminary data.</text>
</comment>
<dbReference type="Pfam" id="PF00687">
    <property type="entry name" value="Ribosomal_L1"/>
    <property type="match status" value="1"/>
</dbReference>
<organism evidence="4 5">
    <name type="scientific">Trichosporon asahii var. asahii (strain ATCC 90039 / CBS 2479 / JCM 2466 / KCTC 7840 / NBRC 103889/ NCYC 2677 / UAMH 7654)</name>
    <name type="common">Yeast</name>
    <dbReference type="NCBI Taxonomy" id="1186058"/>
    <lineage>
        <taxon>Eukaryota</taxon>
        <taxon>Fungi</taxon>
        <taxon>Dikarya</taxon>
        <taxon>Basidiomycota</taxon>
        <taxon>Agaricomycotina</taxon>
        <taxon>Tremellomycetes</taxon>
        <taxon>Trichosporonales</taxon>
        <taxon>Trichosporonaceae</taxon>
        <taxon>Trichosporon</taxon>
    </lineage>
</organism>
<keyword evidence="2 4" id="KW-0689">Ribosomal protein</keyword>
<dbReference type="Proteomes" id="UP000002748">
    <property type="component" value="Unassembled WGS sequence"/>
</dbReference>
<dbReference type="AlphaFoldDB" id="J4UK15"/>
<protein>
    <submittedName>
        <fullName evidence="4">Ribosomal protein L1</fullName>
    </submittedName>
</protein>
<evidence type="ECO:0000256" key="1">
    <source>
        <dbReference type="ARBA" id="ARBA00010531"/>
    </source>
</evidence>
<dbReference type="Gene3D" id="3.40.50.790">
    <property type="match status" value="1"/>
</dbReference>
<gene>
    <name evidence="4" type="ORF">A1Q1_06291</name>
</gene>
<dbReference type="HOGENOM" id="CLU_062853_1_2_1"/>
<dbReference type="KEGG" id="tasa:A1Q1_06291"/>
<dbReference type="InterPro" id="IPR016095">
    <property type="entry name" value="Ribosomal_uL1_3-a/b-sand"/>
</dbReference>
<evidence type="ECO:0000313" key="4">
    <source>
        <dbReference type="EMBL" id="EJT52185.1"/>
    </source>
</evidence>
<dbReference type="PANTHER" id="PTHR36427">
    <property type="entry name" value="54S RIBOSOMAL PROTEIN L1, MITOCHONDRIAL"/>
    <property type="match status" value="1"/>
</dbReference>
<reference evidence="4 5" key="1">
    <citation type="journal article" date="2012" name="Eukaryot. Cell">
        <title>Draft genome sequence of CBS 2479, the standard type strain of Trichosporon asahii.</title>
        <authorList>
            <person name="Yang R.Y."/>
            <person name="Li H.T."/>
            <person name="Zhu H."/>
            <person name="Zhou G.P."/>
            <person name="Wang M."/>
            <person name="Wang L."/>
        </authorList>
    </citation>
    <scope>NUCLEOTIDE SEQUENCE [LARGE SCALE GENOMIC DNA]</scope>
    <source>
        <strain evidence="5">ATCC 90039 / CBS 2479 / JCM 2466 / KCTC 7840 / NCYC 2677 / UAMH 7654</strain>
    </source>
</reference>
<dbReference type="VEuPathDB" id="FungiDB:A1Q1_06291"/>
<comment type="similarity">
    <text evidence="1">Belongs to the universal ribosomal protein uL1 family.</text>
</comment>
<evidence type="ECO:0000256" key="2">
    <source>
        <dbReference type="ARBA" id="ARBA00022980"/>
    </source>
</evidence>
<dbReference type="GO" id="GO:0003735">
    <property type="term" value="F:structural constituent of ribosome"/>
    <property type="evidence" value="ECO:0007669"/>
    <property type="project" value="TreeGrafter"/>
</dbReference>
<dbReference type="RefSeq" id="XP_014183370.1">
    <property type="nucleotide sequence ID" value="XM_014327895.1"/>
</dbReference>
<dbReference type="InterPro" id="IPR028364">
    <property type="entry name" value="Ribosomal_uL1/biogenesis"/>
</dbReference>
<evidence type="ECO:0000256" key="3">
    <source>
        <dbReference type="ARBA" id="ARBA00023274"/>
    </source>
</evidence>
<name>J4UK15_TRIAS</name>
<accession>J4UK15</accession>
<dbReference type="GeneID" id="25989803"/>
<dbReference type="PANTHER" id="PTHR36427:SF3">
    <property type="entry name" value="LARGE RIBOSOMAL SUBUNIT PROTEIN UL1M"/>
    <property type="match status" value="1"/>
</dbReference>
<dbReference type="EMBL" id="ALBS01000032">
    <property type="protein sequence ID" value="EJT52185.1"/>
    <property type="molecule type" value="Genomic_DNA"/>
</dbReference>
<dbReference type="SUPFAM" id="SSF56808">
    <property type="entry name" value="Ribosomal protein L1"/>
    <property type="match status" value="1"/>
</dbReference>
<dbReference type="GO" id="GO:0005762">
    <property type="term" value="C:mitochondrial large ribosomal subunit"/>
    <property type="evidence" value="ECO:0007669"/>
    <property type="project" value="TreeGrafter"/>
</dbReference>
<dbReference type="OrthoDB" id="1747252at2759"/>
<dbReference type="Gene3D" id="3.30.190.20">
    <property type="match status" value="1"/>
</dbReference>
<proteinExistence type="inferred from homology"/>
<dbReference type="CDD" id="cd00403">
    <property type="entry name" value="Ribosomal_L1"/>
    <property type="match status" value="1"/>
</dbReference>
<keyword evidence="3" id="KW-0687">Ribonucleoprotein</keyword>